<organism evidence="1 2">
    <name type="scientific">Nitrospira japonica</name>
    <dbReference type="NCBI Taxonomy" id="1325564"/>
    <lineage>
        <taxon>Bacteria</taxon>
        <taxon>Pseudomonadati</taxon>
        <taxon>Nitrospirota</taxon>
        <taxon>Nitrospiria</taxon>
        <taxon>Nitrospirales</taxon>
        <taxon>Nitrospiraceae</taxon>
        <taxon>Nitrospira</taxon>
    </lineage>
</organism>
<dbReference type="Proteomes" id="UP000192042">
    <property type="component" value="Chromosome I"/>
</dbReference>
<proteinExistence type="predicted"/>
<accession>A0A1W1I9X8</accession>
<dbReference type="KEGG" id="nja:NSJP_3625"/>
<protein>
    <submittedName>
        <fullName evidence="1">Uncharacterized protein</fullName>
    </submittedName>
</protein>
<evidence type="ECO:0000313" key="2">
    <source>
        <dbReference type="Proteomes" id="UP000192042"/>
    </source>
</evidence>
<dbReference type="EMBL" id="LT828648">
    <property type="protein sequence ID" value="SLM49792.1"/>
    <property type="molecule type" value="Genomic_DNA"/>
</dbReference>
<evidence type="ECO:0000313" key="1">
    <source>
        <dbReference type="EMBL" id="SLM49792.1"/>
    </source>
</evidence>
<keyword evidence="2" id="KW-1185">Reference proteome</keyword>
<dbReference type="AlphaFoldDB" id="A0A1W1I9X8"/>
<sequence>MVRSRLYGVDSIRMAQSYHFLQQIVGADSVDRSDSLKGSYLMREADMHEESRKQSDRDQSLSRRGLLIRAGLMSVGALQGSGLVNGLTSDGLAEEHQDWVYRVQRSQDSPSMGELMNILRTQPGGADALEKARRGGANIPGENPSYPKLGKSPDPVPSPNFSVKFSLGHLKEGENLMRFQQVSILENGTVRLLKSMDNGNFTPSGFGASGTPEVFIQFRPPADGWYLFNLRGVIDAYWQVSAALRWSYSLSGAEPIQTWTYGKSRQPGIRSFPAVFWYSPTSAPTSPPRLQFSLSETYLDFVDAMVAWIPYVSQSKK</sequence>
<name>A0A1W1I9X8_9BACT</name>
<gene>
    <name evidence="1" type="ORF">NSJP_3625</name>
</gene>
<reference evidence="1 2" key="1">
    <citation type="submission" date="2017-03" db="EMBL/GenBank/DDBJ databases">
        <authorList>
            <person name="Afonso C.L."/>
            <person name="Miller P.J."/>
            <person name="Scott M.A."/>
            <person name="Spackman E."/>
            <person name="Goraichik I."/>
            <person name="Dimitrov K.M."/>
            <person name="Suarez D.L."/>
            <person name="Swayne D.E."/>
        </authorList>
    </citation>
    <scope>NUCLEOTIDE SEQUENCE [LARGE SCALE GENOMIC DNA]</scope>
    <source>
        <strain evidence="1">Genome sequencing of Nitrospira japonica strain NJ11</strain>
    </source>
</reference>
<dbReference type="STRING" id="1325564.NSJP_3625"/>